<protein>
    <submittedName>
        <fullName evidence="1">Uncharacterized protein</fullName>
    </submittedName>
</protein>
<gene>
    <name evidence="1" type="ORF">Hyperionvirus6_39</name>
</gene>
<evidence type="ECO:0000313" key="1">
    <source>
        <dbReference type="EMBL" id="AYV83358.1"/>
    </source>
</evidence>
<dbReference type="EMBL" id="MK072388">
    <property type="protein sequence ID" value="AYV83358.1"/>
    <property type="molecule type" value="Genomic_DNA"/>
</dbReference>
<reference evidence="1" key="1">
    <citation type="submission" date="2018-10" db="EMBL/GenBank/DDBJ databases">
        <title>Hidden diversity of soil giant viruses.</title>
        <authorList>
            <person name="Schulz F."/>
            <person name="Alteio L."/>
            <person name="Goudeau D."/>
            <person name="Ryan E.M."/>
            <person name="Malmstrom R.R."/>
            <person name="Blanchard J."/>
            <person name="Woyke T."/>
        </authorList>
    </citation>
    <scope>NUCLEOTIDE SEQUENCE</scope>
    <source>
        <strain evidence="1">HYV1</strain>
    </source>
</reference>
<proteinExistence type="predicted"/>
<accession>A0A3G5A839</accession>
<organism evidence="1">
    <name type="scientific">Hyperionvirus sp</name>
    <dbReference type="NCBI Taxonomy" id="2487770"/>
    <lineage>
        <taxon>Viruses</taxon>
        <taxon>Varidnaviria</taxon>
        <taxon>Bamfordvirae</taxon>
        <taxon>Nucleocytoviricota</taxon>
        <taxon>Megaviricetes</taxon>
        <taxon>Imitervirales</taxon>
        <taxon>Mimiviridae</taxon>
        <taxon>Klosneuvirinae</taxon>
    </lineage>
</organism>
<name>A0A3G5A839_9VIRU</name>
<sequence>MSAEAAEKWKHLFKWDEASETIVYSRDWLRPENRLLDNGENKELMAYKISLEKKMDDAREKHWKAFKLRPEANRAADLSAEEVVRLEKKWSCKGLICYDAKLFDPVVVHPAIDIWDADRNPYHEYWNEISILRGILNARKDADPKETAVERELSKAIDQFSEDWGAFLDTRVPKGANATVINALKARRRILRNGPTA</sequence>